<evidence type="ECO:0000313" key="3">
    <source>
        <dbReference type="Proteomes" id="UP000887013"/>
    </source>
</evidence>
<proteinExistence type="predicted"/>
<evidence type="ECO:0000256" key="1">
    <source>
        <dbReference type="SAM" id="MobiDB-lite"/>
    </source>
</evidence>
<sequence>MLDSIPANVSAIFVRPHQRLLVPMQRNGSGKSTISAFSSFHLTLDGAGCLLSTSSHHPWDKSYCILLLEQDADAVVWELIRSSSRSHSEDNFNSRDNTPTHKMQSCDAF</sequence>
<dbReference type="Proteomes" id="UP000887013">
    <property type="component" value="Unassembled WGS sequence"/>
</dbReference>
<organism evidence="2 3">
    <name type="scientific">Nephila pilipes</name>
    <name type="common">Giant wood spider</name>
    <name type="synonym">Nephila maculata</name>
    <dbReference type="NCBI Taxonomy" id="299642"/>
    <lineage>
        <taxon>Eukaryota</taxon>
        <taxon>Metazoa</taxon>
        <taxon>Ecdysozoa</taxon>
        <taxon>Arthropoda</taxon>
        <taxon>Chelicerata</taxon>
        <taxon>Arachnida</taxon>
        <taxon>Araneae</taxon>
        <taxon>Araneomorphae</taxon>
        <taxon>Entelegynae</taxon>
        <taxon>Araneoidea</taxon>
        <taxon>Nephilidae</taxon>
        <taxon>Nephila</taxon>
    </lineage>
</organism>
<accession>A0A8X6U8K6</accession>
<keyword evidence="3" id="KW-1185">Reference proteome</keyword>
<protein>
    <submittedName>
        <fullName evidence="2">Uncharacterized protein</fullName>
    </submittedName>
</protein>
<dbReference type="EMBL" id="BMAW01073801">
    <property type="protein sequence ID" value="GFT89417.1"/>
    <property type="molecule type" value="Genomic_DNA"/>
</dbReference>
<name>A0A8X6U8K6_NEPPI</name>
<dbReference type="AlphaFoldDB" id="A0A8X6U8K6"/>
<feature type="region of interest" description="Disordered" evidence="1">
    <location>
        <begin position="83"/>
        <end position="109"/>
    </location>
</feature>
<comment type="caution">
    <text evidence="2">The sequence shown here is derived from an EMBL/GenBank/DDBJ whole genome shotgun (WGS) entry which is preliminary data.</text>
</comment>
<evidence type="ECO:0000313" key="2">
    <source>
        <dbReference type="EMBL" id="GFT89417.1"/>
    </source>
</evidence>
<reference evidence="2" key="1">
    <citation type="submission" date="2020-08" db="EMBL/GenBank/DDBJ databases">
        <title>Multicomponent nature underlies the extraordinary mechanical properties of spider dragline silk.</title>
        <authorList>
            <person name="Kono N."/>
            <person name="Nakamura H."/>
            <person name="Mori M."/>
            <person name="Yoshida Y."/>
            <person name="Ohtoshi R."/>
            <person name="Malay A.D."/>
            <person name="Moran D.A.P."/>
            <person name="Tomita M."/>
            <person name="Numata K."/>
            <person name="Arakawa K."/>
        </authorList>
    </citation>
    <scope>NUCLEOTIDE SEQUENCE</scope>
</reference>
<feature type="compositionally biased region" description="Polar residues" evidence="1">
    <location>
        <begin position="94"/>
        <end position="103"/>
    </location>
</feature>
<gene>
    <name evidence="2" type="ORF">NPIL_346931</name>
</gene>